<keyword evidence="4 10" id="KW-0812">Transmembrane</keyword>
<dbReference type="InterPro" id="IPR039426">
    <property type="entry name" value="TonB-dep_rcpt-like"/>
</dbReference>
<dbReference type="InterPro" id="IPR012910">
    <property type="entry name" value="Plug_dom"/>
</dbReference>
<dbReference type="PROSITE" id="PS01156">
    <property type="entry name" value="TONB_DEPENDENT_REC_2"/>
    <property type="match status" value="1"/>
</dbReference>
<evidence type="ECO:0000256" key="12">
    <source>
        <dbReference type="RuleBase" id="RU003357"/>
    </source>
</evidence>
<dbReference type="EMBL" id="JACHKY010000001">
    <property type="protein sequence ID" value="MBB4796663.1"/>
    <property type="molecule type" value="Genomic_DNA"/>
</dbReference>
<keyword evidence="2 10" id="KW-0813">Transport</keyword>
<feature type="chain" id="PRO_5031093875" evidence="13">
    <location>
        <begin position="30"/>
        <end position="719"/>
    </location>
</feature>
<evidence type="ECO:0000259" key="15">
    <source>
        <dbReference type="Pfam" id="PF07715"/>
    </source>
</evidence>
<feature type="short sequence motif" description="TonB C-terminal box" evidence="11">
    <location>
        <begin position="702"/>
        <end position="719"/>
    </location>
</feature>
<dbReference type="GO" id="GO:0015344">
    <property type="term" value="F:siderophore uptake transmembrane transporter activity"/>
    <property type="evidence" value="ECO:0007669"/>
    <property type="project" value="TreeGrafter"/>
</dbReference>
<evidence type="ECO:0000256" key="6">
    <source>
        <dbReference type="ARBA" id="ARBA00023065"/>
    </source>
</evidence>
<evidence type="ECO:0000256" key="9">
    <source>
        <dbReference type="ARBA" id="ARBA00023237"/>
    </source>
</evidence>
<keyword evidence="6" id="KW-0406">Ion transport</keyword>
<evidence type="ECO:0000256" key="11">
    <source>
        <dbReference type="PROSITE-ProRule" id="PRU10144"/>
    </source>
</evidence>
<sequence>MSFFAVSRRSTLLAASALAALATGQTANAEELTEEQRQSATRIADVVVTASGFEQRITQAPASISVVPRQDIEEMRATSVAEILTNIEGVDVGAAVGKTGGQTINIRGMGSDYTLILIDGRRQNTAGSVTPNGFGETSSSFMPPVSAIERIEVVRGPVSTLYGSDAMGGVVNIITRKVGDVWGGSASANYTLQGDDDFGDLWGGDFYANGPLVKDLMGLAVRGSYLTREQSNLKFENVGGVETPVTGFGRSSTENEIWTLGGRLTLTPHVDHDLWLDVDVSRQWYDNAKGQMGTNTTAGGYGNALEFNRDQYALAHNWRLPFGVLESNLSFGKTETIGRIIPNGVAGAGGARDLVSENTIFDTKLFSQWRNHTFTVGGQYWDAEMVDGVAPTTFEHTQWALFAEDEWRFTDNLALTLGARHDDHSKFGAHFSPRAYLVWNASPEWTIKGGVSQGFKTPRLEQLAEGINGFGSQGRLPLLGSPGLKPETSTSSEIAVFYDNGSTFRANVTVFNNEFQDKIAAGTPVANCTFGLTRAEYDAGTYNKTGCTDVGFWANYATFSQQVNVDEAVTRGVETAARWRFAPDWTLSGNYTYTDSEQKSGAAKGLPLTDTPEHMVNASLRWNATDKVNLWLRGEYRSERFRGLGAARDAWGDYKAYELFHLGGSYDVTERVTVNATIYNLFNKDFVSLLPYGAPVAYAPEYANNQEPRRLWVSVTTTF</sequence>
<evidence type="ECO:0000313" key="17">
    <source>
        <dbReference type="Proteomes" id="UP000539957"/>
    </source>
</evidence>
<name>A0A7W7IM50_9CAUL</name>
<dbReference type="InterPro" id="IPR010917">
    <property type="entry name" value="TonB_rcpt_CS"/>
</dbReference>
<dbReference type="PANTHER" id="PTHR30069">
    <property type="entry name" value="TONB-DEPENDENT OUTER MEMBRANE RECEPTOR"/>
    <property type="match status" value="1"/>
</dbReference>
<dbReference type="GO" id="GO:0009279">
    <property type="term" value="C:cell outer membrane"/>
    <property type="evidence" value="ECO:0007669"/>
    <property type="project" value="UniProtKB-SubCell"/>
</dbReference>
<gene>
    <name evidence="16" type="ORF">HNP32_000377</name>
</gene>
<feature type="domain" description="TonB-dependent receptor-like beta-barrel" evidence="14">
    <location>
        <begin position="247"/>
        <end position="681"/>
    </location>
</feature>
<dbReference type="Gene3D" id="2.170.130.10">
    <property type="entry name" value="TonB-dependent receptor, plug domain"/>
    <property type="match status" value="1"/>
</dbReference>
<evidence type="ECO:0000256" key="4">
    <source>
        <dbReference type="ARBA" id="ARBA00022692"/>
    </source>
</evidence>
<dbReference type="CDD" id="cd01347">
    <property type="entry name" value="ligand_gated_channel"/>
    <property type="match status" value="1"/>
</dbReference>
<keyword evidence="17" id="KW-1185">Reference proteome</keyword>
<dbReference type="Proteomes" id="UP000539957">
    <property type="component" value="Unassembled WGS sequence"/>
</dbReference>
<reference evidence="16 17" key="1">
    <citation type="submission" date="2020-08" db="EMBL/GenBank/DDBJ databases">
        <title>Functional genomics of gut bacteria from endangered species of beetles.</title>
        <authorList>
            <person name="Carlos-Shanley C."/>
        </authorList>
    </citation>
    <scope>NUCLEOTIDE SEQUENCE [LARGE SCALE GENOMIC DNA]</scope>
    <source>
        <strain evidence="16 17">S00123</strain>
    </source>
</reference>
<dbReference type="InterPro" id="IPR037066">
    <property type="entry name" value="Plug_dom_sf"/>
</dbReference>
<organism evidence="16 17">
    <name type="scientific">Brevundimonas bullata</name>
    <dbReference type="NCBI Taxonomy" id="13160"/>
    <lineage>
        <taxon>Bacteria</taxon>
        <taxon>Pseudomonadati</taxon>
        <taxon>Pseudomonadota</taxon>
        <taxon>Alphaproteobacteria</taxon>
        <taxon>Caulobacterales</taxon>
        <taxon>Caulobacteraceae</taxon>
        <taxon>Brevundimonas</taxon>
    </lineage>
</organism>
<evidence type="ECO:0000256" key="1">
    <source>
        <dbReference type="ARBA" id="ARBA00004571"/>
    </source>
</evidence>
<keyword evidence="3 10" id="KW-1134">Transmembrane beta strand</keyword>
<dbReference type="AlphaFoldDB" id="A0A7W7IM50"/>
<comment type="similarity">
    <text evidence="10 12">Belongs to the TonB-dependent receptor family.</text>
</comment>
<keyword evidence="5 13" id="KW-0732">Signal</keyword>
<dbReference type="Pfam" id="PF00593">
    <property type="entry name" value="TonB_dep_Rec_b-barrel"/>
    <property type="match status" value="1"/>
</dbReference>
<keyword evidence="16" id="KW-0675">Receptor</keyword>
<dbReference type="PANTHER" id="PTHR30069:SF53">
    <property type="entry name" value="COLICIN I RECEPTOR-RELATED"/>
    <property type="match status" value="1"/>
</dbReference>
<dbReference type="GO" id="GO:0044718">
    <property type="term" value="P:siderophore transmembrane transport"/>
    <property type="evidence" value="ECO:0007669"/>
    <property type="project" value="TreeGrafter"/>
</dbReference>
<evidence type="ECO:0000256" key="2">
    <source>
        <dbReference type="ARBA" id="ARBA00022448"/>
    </source>
</evidence>
<dbReference type="InterPro" id="IPR036942">
    <property type="entry name" value="Beta-barrel_TonB_sf"/>
</dbReference>
<evidence type="ECO:0000256" key="10">
    <source>
        <dbReference type="PROSITE-ProRule" id="PRU01360"/>
    </source>
</evidence>
<dbReference type="RefSeq" id="WP_184266414.1">
    <property type="nucleotide sequence ID" value="NZ_JACHKY010000001.1"/>
</dbReference>
<proteinExistence type="inferred from homology"/>
<evidence type="ECO:0000256" key="8">
    <source>
        <dbReference type="ARBA" id="ARBA00023136"/>
    </source>
</evidence>
<dbReference type="SUPFAM" id="SSF56935">
    <property type="entry name" value="Porins"/>
    <property type="match status" value="1"/>
</dbReference>
<keyword evidence="8 10" id="KW-0472">Membrane</keyword>
<accession>A0A7W7IM50</accession>
<protein>
    <submittedName>
        <fullName evidence="16">Outer membrane receptor for ferrienterochelin and colicins</fullName>
    </submittedName>
</protein>
<evidence type="ECO:0000259" key="14">
    <source>
        <dbReference type="Pfam" id="PF00593"/>
    </source>
</evidence>
<evidence type="ECO:0000256" key="7">
    <source>
        <dbReference type="ARBA" id="ARBA00023077"/>
    </source>
</evidence>
<keyword evidence="9 10" id="KW-0998">Cell outer membrane</keyword>
<feature type="domain" description="TonB-dependent receptor plug" evidence="15">
    <location>
        <begin position="58"/>
        <end position="170"/>
    </location>
</feature>
<dbReference type="PROSITE" id="PS52016">
    <property type="entry name" value="TONB_DEPENDENT_REC_3"/>
    <property type="match status" value="1"/>
</dbReference>
<evidence type="ECO:0000256" key="3">
    <source>
        <dbReference type="ARBA" id="ARBA00022452"/>
    </source>
</evidence>
<dbReference type="InterPro" id="IPR000531">
    <property type="entry name" value="Beta-barrel_TonB"/>
</dbReference>
<feature type="signal peptide" evidence="13">
    <location>
        <begin position="1"/>
        <end position="29"/>
    </location>
</feature>
<evidence type="ECO:0000256" key="5">
    <source>
        <dbReference type="ARBA" id="ARBA00022729"/>
    </source>
</evidence>
<dbReference type="Gene3D" id="2.40.170.20">
    <property type="entry name" value="TonB-dependent receptor, beta-barrel domain"/>
    <property type="match status" value="1"/>
</dbReference>
<keyword evidence="7 12" id="KW-0798">TonB box</keyword>
<comment type="subcellular location">
    <subcellularLocation>
        <location evidence="1 10">Cell outer membrane</location>
        <topology evidence="1 10">Multi-pass membrane protein</topology>
    </subcellularLocation>
</comment>
<evidence type="ECO:0000256" key="13">
    <source>
        <dbReference type="SAM" id="SignalP"/>
    </source>
</evidence>
<evidence type="ECO:0000313" key="16">
    <source>
        <dbReference type="EMBL" id="MBB4796663.1"/>
    </source>
</evidence>
<comment type="caution">
    <text evidence="16">The sequence shown here is derived from an EMBL/GenBank/DDBJ whole genome shotgun (WGS) entry which is preliminary data.</text>
</comment>
<dbReference type="Pfam" id="PF07715">
    <property type="entry name" value="Plug"/>
    <property type="match status" value="1"/>
</dbReference>